<reference evidence="5" key="1">
    <citation type="submission" date="2017-07" db="EMBL/GenBank/DDBJ databases">
        <title>Taro Niue Genome Assembly and Annotation.</title>
        <authorList>
            <person name="Atibalentja N."/>
            <person name="Keating K."/>
            <person name="Fields C.J."/>
        </authorList>
    </citation>
    <scope>NUCLEOTIDE SEQUENCE</scope>
    <source>
        <strain evidence="5">Niue_2</strain>
        <tissue evidence="5">Leaf</tissue>
    </source>
</reference>
<evidence type="ECO:0000256" key="4">
    <source>
        <dbReference type="ARBA" id="ARBA00023288"/>
    </source>
</evidence>
<dbReference type="PANTHER" id="PTHR12895:SF9">
    <property type="entry name" value="DYMECLIN"/>
    <property type="match status" value="1"/>
</dbReference>
<dbReference type="OrthoDB" id="27198at2759"/>
<dbReference type="InterPro" id="IPR027410">
    <property type="entry name" value="TCP-1-like_intermed_sf"/>
</dbReference>
<gene>
    <name evidence="5" type="ORF">Taro_003691</name>
</gene>
<evidence type="ECO:0000313" key="6">
    <source>
        <dbReference type="Proteomes" id="UP000652761"/>
    </source>
</evidence>
<accession>A0A843TKH0</accession>
<evidence type="ECO:0000256" key="2">
    <source>
        <dbReference type="ARBA" id="ARBA00015736"/>
    </source>
</evidence>
<keyword evidence="6" id="KW-1185">Reference proteome</keyword>
<sequence>MAPHVHRLSGYASQRLVSLFDMLARKYSKSVELKNDKSIDAKGNQIEGGSISEDAVGTISTNGEREIGELIAKAMEKVGKEGVITVAVRVIGGLQSLGVDSLENFRDKIPSMRTELKDEQKFREIYNFAFGWAKEKWTDSSLAVLLPSCLRFAYEACGLGIVVAMG</sequence>
<dbReference type="SUPFAM" id="SSF54849">
    <property type="entry name" value="GroEL-intermediate domain like"/>
    <property type="match status" value="1"/>
</dbReference>
<name>A0A843TKH0_COLES</name>
<dbReference type="Pfam" id="PF09742">
    <property type="entry name" value="Dymeclin"/>
    <property type="match status" value="1"/>
</dbReference>
<proteinExistence type="inferred from homology"/>
<dbReference type="EMBL" id="NMUH01000096">
    <property type="protein sequence ID" value="MQL71381.1"/>
    <property type="molecule type" value="Genomic_DNA"/>
</dbReference>
<dbReference type="GO" id="GO:0007030">
    <property type="term" value="P:Golgi organization"/>
    <property type="evidence" value="ECO:0007669"/>
    <property type="project" value="TreeGrafter"/>
</dbReference>
<evidence type="ECO:0000256" key="1">
    <source>
        <dbReference type="ARBA" id="ARBA00010603"/>
    </source>
</evidence>
<dbReference type="Gene3D" id="1.10.238.10">
    <property type="entry name" value="EF-hand"/>
    <property type="match status" value="1"/>
</dbReference>
<dbReference type="PANTHER" id="PTHR12895">
    <property type="entry name" value="DYMECLIN"/>
    <property type="match status" value="1"/>
</dbReference>
<evidence type="ECO:0000256" key="3">
    <source>
        <dbReference type="ARBA" id="ARBA00022707"/>
    </source>
</evidence>
<comment type="similarity">
    <text evidence="1">Belongs to the dymeclin family.</text>
</comment>
<keyword evidence="3" id="KW-0519">Myristate</keyword>
<protein>
    <recommendedName>
        <fullName evidence="2">Dymeclin</fullName>
    </recommendedName>
</protein>
<dbReference type="AlphaFoldDB" id="A0A843TKH0"/>
<evidence type="ECO:0000313" key="5">
    <source>
        <dbReference type="EMBL" id="MQL71381.1"/>
    </source>
</evidence>
<organism evidence="5 6">
    <name type="scientific">Colocasia esculenta</name>
    <name type="common">Wild taro</name>
    <name type="synonym">Arum esculentum</name>
    <dbReference type="NCBI Taxonomy" id="4460"/>
    <lineage>
        <taxon>Eukaryota</taxon>
        <taxon>Viridiplantae</taxon>
        <taxon>Streptophyta</taxon>
        <taxon>Embryophyta</taxon>
        <taxon>Tracheophyta</taxon>
        <taxon>Spermatophyta</taxon>
        <taxon>Magnoliopsida</taxon>
        <taxon>Liliopsida</taxon>
        <taxon>Araceae</taxon>
        <taxon>Aroideae</taxon>
        <taxon>Colocasieae</taxon>
        <taxon>Colocasia</taxon>
    </lineage>
</organism>
<dbReference type="GO" id="GO:0005794">
    <property type="term" value="C:Golgi apparatus"/>
    <property type="evidence" value="ECO:0007669"/>
    <property type="project" value="TreeGrafter"/>
</dbReference>
<dbReference type="InterPro" id="IPR019142">
    <property type="entry name" value="Dymeclin"/>
</dbReference>
<dbReference type="Gene3D" id="3.30.260.10">
    <property type="entry name" value="TCP-1-like chaperonin intermediate domain"/>
    <property type="match status" value="1"/>
</dbReference>
<dbReference type="Proteomes" id="UP000652761">
    <property type="component" value="Unassembled WGS sequence"/>
</dbReference>
<keyword evidence="4" id="KW-0449">Lipoprotein</keyword>
<comment type="caution">
    <text evidence="5">The sequence shown here is derived from an EMBL/GenBank/DDBJ whole genome shotgun (WGS) entry which is preliminary data.</text>
</comment>